<evidence type="ECO:0000313" key="3">
    <source>
        <dbReference type="Proteomes" id="UP000192907"/>
    </source>
</evidence>
<reference evidence="3" key="1">
    <citation type="submission" date="2017-04" db="EMBL/GenBank/DDBJ databases">
        <authorList>
            <person name="Varghese N."/>
            <person name="Submissions S."/>
        </authorList>
    </citation>
    <scope>NUCLEOTIDE SEQUENCE [LARGE SCALE GENOMIC DNA]</scope>
    <source>
        <strain evidence="3">RKEM611</strain>
    </source>
</reference>
<protein>
    <submittedName>
        <fullName evidence="2">Putative DNA-binding domain-containing protein</fullName>
    </submittedName>
</protein>
<dbReference type="OrthoDB" id="9768354at2"/>
<organism evidence="2 3">
    <name type="scientific">Pseudobacteriovorax antillogorgiicola</name>
    <dbReference type="NCBI Taxonomy" id="1513793"/>
    <lineage>
        <taxon>Bacteria</taxon>
        <taxon>Pseudomonadati</taxon>
        <taxon>Bdellovibrionota</taxon>
        <taxon>Oligoflexia</taxon>
        <taxon>Oligoflexales</taxon>
        <taxon>Pseudobacteriovoracaceae</taxon>
        <taxon>Pseudobacteriovorax</taxon>
    </lineage>
</organism>
<dbReference type="Pfam" id="PF04326">
    <property type="entry name" value="SLFN_AlbA_2"/>
    <property type="match status" value="1"/>
</dbReference>
<dbReference type="RefSeq" id="WP_132320446.1">
    <property type="nucleotide sequence ID" value="NZ_FWZT01000012.1"/>
</dbReference>
<dbReference type="Proteomes" id="UP000192907">
    <property type="component" value="Unassembled WGS sequence"/>
</dbReference>
<keyword evidence="3" id="KW-1185">Reference proteome</keyword>
<keyword evidence="2" id="KW-0238">DNA-binding</keyword>
<dbReference type="GO" id="GO:0003677">
    <property type="term" value="F:DNA binding"/>
    <property type="evidence" value="ECO:0007669"/>
    <property type="project" value="UniProtKB-KW"/>
</dbReference>
<proteinExistence type="predicted"/>
<dbReference type="EMBL" id="FWZT01000012">
    <property type="protein sequence ID" value="SMF40556.1"/>
    <property type="molecule type" value="Genomic_DNA"/>
</dbReference>
<gene>
    <name evidence="2" type="ORF">SAMN06296036_11287</name>
</gene>
<dbReference type="Gene3D" id="3.30.950.30">
    <property type="entry name" value="Schlafen, AAA domain"/>
    <property type="match status" value="1"/>
</dbReference>
<evidence type="ECO:0000313" key="2">
    <source>
        <dbReference type="EMBL" id="SMF40556.1"/>
    </source>
</evidence>
<dbReference type="STRING" id="1513793.SAMN06296036_11287"/>
<dbReference type="InterPro" id="IPR007421">
    <property type="entry name" value="Schlafen_AlbA_2_dom"/>
</dbReference>
<feature type="domain" description="Schlafen AlbA-2" evidence="1">
    <location>
        <begin position="29"/>
        <end position="160"/>
    </location>
</feature>
<sequence length="333" mass="38537">MDAARDLFDQFVDQGLSLLNRWVAEGVREDLHLDFKRKAHPREVRLSDEDRKNYSKALSGFANSDSGIIIWGIGAPGSGNSERTKHPIHYVRGFAEYLDSYISRLVSPSVEGAENLVIFEDERRDLGYVVSYIPKSSRAPHRAESEGLKHYYMRYGESFKIAEHFELEFIFGKRNIPEIGVFWGVEVEHVEADTSNGNHYDCLLRIGVTNQGKAIAKYVCLRMRYDSISFYQVDQDLKSDLIHYSRPHKASRENFYSITARALQGMVIYPGDYTNFFSFRFSCTDKDLMNQNMPIFESYYDLFGEDYQGKTKEAFVVQGKKITEKLRKRIDQI</sequence>
<dbReference type="AlphaFoldDB" id="A0A1Y6C765"/>
<accession>A0A1Y6C765</accession>
<dbReference type="InterPro" id="IPR038461">
    <property type="entry name" value="Schlafen_AlbA_2_dom_sf"/>
</dbReference>
<name>A0A1Y6C765_9BACT</name>
<evidence type="ECO:0000259" key="1">
    <source>
        <dbReference type="Pfam" id="PF04326"/>
    </source>
</evidence>